<dbReference type="PANTHER" id="PTHR24320">
    <property type="entry name" value="RETINOL DEHYDROGENASE"/>
    <property type="match status" value="1"/>
</dbReference>
<reference evidence="5" key="1">
    <citation type="submission" date="2017-02" db="UniProtKB">
        <authorList>
            <consortium name="WormBaseParasite"/>
        </authorList>
    </citation>
    <scope>IDENTIFICATION</scope>
</reference>
<dbReference type="EMBL" id="UYYF01004433">
    <property type="protein sequence ID" value="VDN04021.1"/>
    <property type="molecule type" value="Genomic_DNA"/>
</dbReference>
<protein>
    <submittedName>
        <fullName evidence="5">SDR family NAD(P)-dependent oxidoreductase</fullName>
    </submittedName>
</protein>
<reference evidence="3 4" key="2">
    <citation type="submission" date="2018-11" db="EMBL/GenBank/DDBJ databases">
        <authorList>
            <consortium name="Pathogen Informatics"/>
        </authorList>
    </citation>
    <scope>NUCLEOTIDE SEQUENCE [LARGE SCALE GENOMIC DNA]</scope>
</reference>
<proteinExistence type="inferred from homology"/>
<organism evidence="5">
    <name type="scientific">Thelazia callipaeda</name>
    <name type="common">Oriental eyeworm</name>
    <name type="synonym">Parasitic nematode</name>
    <dbReference type="NCBI Taxonomy" id="103827"/>
    <lineage>
        <taxon>Eukaryota</taxon>
        <taxon>Metazoa</taxon>
        <taxon>Ecdysozoa</taxon>
        <taxon>Nematoda</taxon>
        <taxon>Chromadorea</taxon>
        <taxon>Rhabditida</taxon>
        <taxon>Spirurina</taxon>
        <taxon>Spiruromorpha</taxon>
        <taxon>Thelazioidea</taxon>
        <taxon>Thelaziidae</taxon>
        <taxon>Thelazia</taxon>
    </lineage>
</organism>
<dbReference type="InterPro" id="IPR036291">
    <property type="entry name" value="NAD(P)-bd_dom_sf"/>
</dbReference>
<dbReference type="Gene3D" id="3.40.50.720">
    <property type="entry name" value="NAD(P)-binding Rossmann-like Domain"/>
    <property type="match status" value="1"/>
</dbReference>
<evidence type="ECO:0000313" key="5">
    <source>
        <dbReference type="WBParaSite" id="TCLT_0000665901-mRNA-1"/>
    </source>
</evidence>
<gene>
    <name evidence="3" type="ORF">TCLT_LOCUS6648</name>
</gene>
<sequence>MYIYIWCLGAGKRGIDNYHTALQLCAKGFSVTIACRNIAKAKSACASIKNQVGPSTCIDYQILSISICYDIFILNAAILLPKVNYLSQFYLLNELIGTATPKEGIKAITLTSTSYRFLSPRIPTRRDHFIKMFSSSDNISGWQSYARSKLAIAILGCYLDQVKGIQAISVHPGAISTSLSNNISPRRGKF</sequence>
<dbReference type="PANTHER" id="PTHR24320:SF148">
    <property type="entry name" value="NAD(P)-BINDING ROSSMANN-FOLD SUPERFAMILY PROTEIN"/>
    <property type="match status" value="1"/>
</dbReference>
<evidence type="ECO:0000313" key="4">
    <source>
        <dbReference type="Proteomes" id="UP000276776"/>
    </source>
</evidence>
<dbReference type="GO" id="GO:0016491">
    <property type="term" value="F:oxidoreductase activity"/>
    <property type="evidence" value="ECO:0007669"/>
    <property type="project" value="UniProtKB-KW"/>
</dbReference>
<name>A0A0N5D1D6_THECL</name>
<dbReference type="WBParaSite" id="TCLT_0000665901-mRNA-1">
    <property type="protein sequence ID" value="TCLT_0000665901-mRNA-1"/>
    <property type="gene ID" value="TCLT_0000665901"/>
</dbReference>
<keyword evidence="4" id="KW-1185">Reference proteome</keyword>
<dbReference type="OrthoDB" id="9989144at2759"/>
<dbReference type="Proteomes" id="UP000276776">
    <property type="component" value="Unassembled WGS sequence"/>
</dbReference>
<comment type="similarity">
    <text evidence="1">Belongs to the short-chain dehydrogenases/reductases (SDR) family.</text>
</comment>
<dbReference type="AlphaFoldDB" id="A0A0N5D1D6"/>
<accession>A0A0N5D1D6</accession>
<evidence type="ECO:0000256" key="2">
    <source>
        <dbReference type="ARBA" id="ARBA00023002"/>
    </source>
</evidence>
<evidence type="ECO:0000313" key="3">
    <source>
        <dbReference type="EMBL" id="VDN04021.1"/>
    </source>
</evidence>
<dbReference type="STRING" id="103827.A0A0N5D1D6"/>
<dbReference type="SUPFAM" id="SSF51735">
    <property type="entry name" value="NAD(P)-binding Rossmann-fold domains"/>
    <property type="match status" value="1"/>
</dbReference>
<keyword evidence="2" id="KW-0560">Oxidoreductase</keyword>
<evidence type="ECO:0000256" key="1">
    <source>
        <dbReference type="ARBA" id="ARBA00006484"/>
    </source>
</evidence>